<evidence type="ECO:0000256" key="5">
    <source>
        <dbReference type="ARBA" id="ARBA00023274"/>
    </source>
</evidence>
<dbReference type="InterPro" id="IPR000876">
    <property type="entry name" value="Ribosomal_eS4"/>
</dbReference>
<dbReference type="PANTHER" id="PTHR11581">
    <property type="entry name" value="30S/40S RIBOSOMAL PROTEIN S4"/>
    <property type="match status" value="1"/>
</dbReference>
<evidence type="ECO:0000313" key="7">
    <source>
        <dbReference type="EMBL" id="KAF5914039.1"/>
    </source>
</evidence>
<dbReference type="GO" id="GO:0022627">
    <property type="term" value="C:cytosolic small ribosomal subunit"/>
    <property type="evidence" value="ECO:0007669"/>
    <property type="project" value="TreeGrafter"/>
</dbReference>
<keyword evidence="5" id="KW-0687">Ribonucleoprotein</keyword>
<dbReference type="GO" id="GO:0019843">
    <property type="term" value="F:rRNA binding"/>
    <property type="evidence" value="ECO:0007669"/>
    <property type="project" value="UniProtKB-KW"/>
</dbReference>
<gene>
    <name evidence="7" type="ORF">HPG69_010198</name>
</gene>
<dbReference type="Proteomes" id="UP000551758">
    <property type="component" value="Unassembled WGS sequence"/>
</dbReference>
<protein>
    <recommendedName>
        <fullName evidence="6">Small ribosomal subunit protein eS4 central region domain-containing protein</fullName>
    </recommendedName>
</protein>
<evidence type="ECO:0000313" key="8">
    <source>
        <dbReference type="Proteomes" id="UP000551758"/>
    </source>
</evidence>
<proteinExistence type="inferred from homology"/>
<dbReference type="Gene3D" id="2.30.30.30">
    <property type="match status" value="1"/>
</dbReference>
<dbReference type="InterPro" id="IPR038237">
    <property type="entry name" value="Ribosomal_eS4_central_sf"/>
</dbReference>
<sequence length="195" mass="21667">MLDKLTGVLAPRPSTSPHKVRECLPLKIFLRNRLKHAPTGDKVKICTQWFIKIHGPRAKYKLCGMRKIFVGTKGIPHPLIHNAPTICSLGPLSKVNSTTQIDLETGKITSVIQFDTGNLGMVTGGANLGRIDVITRRETSWLFGCDANGNTFANLAVQHFYYWQTPPWISLNQGKNVHLTIAQERKRLVAKQSSG</sequence>
<dbReference type="GO" id="GO:0006412">
    <property type="term" value="P:translation"/>
    <property type="evidence" value="ECO:0007669"/>
    <property type="project" value="InterPro"/>
</dbReference>
<dbReference type="InterPro" id="IPR014722">
    <property type="entry name" value="Rib_uL2_dom2"/>
</dbReference>
<dbReference type="PANTHER" id="PTHR11581:SF0">
    <property type="entry name" value="SMALL RIBOSOMAL SUBUNIT PROTEIN ES4"/>
    <property type="match status" value="1"/>
</dbReference>
<keyword evidence="4" id="KW-0689">Ribosomal protein</keyword>
<organism evidence="7 8">
    <name type="scientific">Diceros bicornis minor</name>
    <name type="common">South-central black rhinoceros</name>
    <dbReference type="NCBI Taxonomy" id="77932"/>
    <lineage>
        <taxon>Eukaryota</taxon>
        <taxon>Metazoa</taxon>
        <taxon>Chordata</taxon>
        <taxon>Craniata</taxon>
        <taxon>Vertebrata</taxon>
        <taxon>Euteleostomi</taxon>
        <taxon>Mammalia</taxon>
        <taxon>Eutheria</taxon>
        <taxon>Laurasiatheria</taxon>
        <taxon>Perissodactyla</taxon>
        <taxon>Rhinocerotidae</taxon>
        <taxon>Diceros</taxon>
    </lineage>
</organism>
<keyword evidence="2" id="KW-0699">rRNA-binding</keyword>
<accession>A0A7J7EE56</accession>
<reference evidence="7 8" key="1">
    <citation type="journal article" date="2020" name="Mol. Biol. Evol.">
        <title>Interspecific Gene Flow and the Evolution of Specialization in Black and White Rhinoceros.</title>
        <authorList>
            <person name="Moodley Y."/>
            <person name="Westbury M.V."/>
            <person name="Russo I.M."/>
            <person name="Gopalakrishnan S."/>
            <person name="Rakotoarivelo A."/>
            <person name="Olsen R.A."/>
            <person name="Prost S."/>
            <person name="Tunstall T."/>
            <person name="Ryder O.A."/>
            <person name="Dalen L."/>
            <person name="Bruford M.W."/>
        </authorList>
    </citation>
    <scope>NUCLEOTIDE SEQUENCE [LARGE SCALE GENOMIC DNA]</scope>
    <source>
        <strain evidence="7">SBR-YM</strain>
        <tissue evidence="7">Skin</tissue>
    </source>
</reference>
<keyword evidence="3" id="KW-0694">RNA-binding</keyword>
<dbReference type="Pfam" id="PF00900">
    <property type="entry name" value="Ribosomal_S4e"/>
    <property type="match status" value="1"/>
</dbReference>
<dbReference type="Gene3D" id="2.40.50.740">
    <property type="match status" value="1"/>
</dbReference>
<feature type="domain" description="Small ribosomal subunit protein eS4 central region" evidence="6">
    <location>
        <begin position="50"/>
        <end position="108"/>
    </location>
</feature>
<name>A0A7J7EE56_DICBM</name>
<comment type="caution">
    <text evidence="7">The sequence shown here is derived from an EMBL/GenBank/DDBJ whole genome shotgun (WGS) entry which is preliminary data.</text>
</comment>
<evidence type="ECO:0000256" key="3">
    <source>
        <dbReference type="ARBA" id="ARBA00022884"/>
    </source>
</evidence>
<dbReference type="Gene3D" id="3.10.290.10">
    <property type="entry name" value="RNA-binding S4 domain"/>
    <property type="match status" value="1"/>
</dbReference>
<keyword evidence="8" id="KW-1185">Reference proteome</keyword>
<evidence type="ECO:0000256" key="1">
    <source>
        <dbReference type="ARBA" id="ARBA00007500"/>
    </source>
</evidence>
<evidence type="ECO:0000256" key="4">
    <source>
        <dbReference type="ARBA" id="ARBA00022980"/>
    </source>
</evidence>
<comment type="similarity">
    <text evidence="1">Belongs to the eukaryotic ribosomal protein eS4 family.</text>
</comment>
<dbReference type="InterPro" id="IPR036986">
    <property type="entry name" value="S4_RNA-bd_sf"/>
</dbReference>
<evidence type="ECO:0000259" key="6">
    <source>
        <dbReference type="Pfam" id="PF00900"/>
    </source>
</evidence>
<evidence type="ECO:0000256" key="2">
    <source>
        <dbReference type="ARBA" id="ARBA00022730"/>
    </source>
</evidence>
<dbReference type="InterPro" id="IPR013845">
    <property type="entry name" value="Ribosomal_eS4_central_region"/>
</dbReference>
<dbReference type="GO" id="GO:0003735">
    <property type="term" value="F:structural constituent of ribosome"/>
    <property type="evidence" value="ECO:0007669"/>
    <property type="project" value="InterPro"/>
</dbReference>
<dbReference type="AlphaFoldDB" id="A0A7J7EE56"/>
<dbReference type="EMBL" id="JACDTQ010003506">
    <property type="protein sequence ID" value="KAF5914039.1"/>
    <property type="molecule type" value="Genomic_DNA"/>
</dbReference>